<evidence type="ECO:0000313" key="6">
    <source>
        <dbReference type="EMBL" id="KRZ79228.1"/>
    </source>
</evidence>
<dbReference type="Pfam" id="PF00472">
    <property type="entry name" value="RF-1"/>
    <property type="match status" value="1"/>
</dbReference>
<keyword evidence="3" id="KW-0648">Protein biosynthesis</keyword>
<dbReference type="Gene3D" id="3.30.160.20">
    <property type="match status" value="1"/>
</dbReference>
<accession>A0A0V1N5X1</accession>
<proteinExistence type="inferred from homology"/>
<protein>
    <submittedName>
        <fullName evidence="6">Peptide chain release factor 1</fullName>
    </submittedName>
</protein>
<dbReference type="AlphaFoldDB" id="A0A0V1N5X1"/>
<dbReference type="GO" id="GO:0019825">
    <property type="term" value="F:oxygen binding"/>
    <property type="evidence" value="ECO:0007669"/>
    <property type="project" value="InterPro"/>
</dbReference>
<reference evidence="6 7" key="1">
    <citation type="submission" date="2015-01" db="EMBL/GenBank/DDBJ databases">
        <title>Evolution of Trichinella species and genotypes.</title>
        <authorList>
            <person name="Korhonen P.K."/>
            <person name="Edoardo P."/>
            <person name="Giuseppe L.R."/>
            <person name="Gasser R.B."/>
        </authorList>
    </citation>
    <scope>NUCLEOTIDE SEQUENCE [LARGE SCALE GENOMIC DNA]</scope>
    <source>
        <strain evidence="6">ISS1980</strain>
    </source>
</reference>
<dbReference type="Gene3D" id="3.30.70.1660">
    <property type="match status" value="1"/>
</dbReference>
<dbReference type="InterPro" id="IPR050057">
    <property type="entry name" value="Prokaryotic/Mito_RF"/>
</dbReference>
<sequence>MLFALRRYFCKSSYLSISEKIFFRENTSRLCRLVDYVLSDHAKKKSTTNSAAAMSALQQMYRNILQKEKSLNELTQLISDVRADSPEKIDLEQQHAAELEDLIDLEEKIIDHLLFQEYRDSEDELLLEIAPGVGGTEASLFAAELLQMYCQFAESKRWTVESLHIGQCEKGGIRSASVAIVGQGCLNFFQYEGGVHRVQRVPVTERYGRIHTSTATVTVLPVPRDSKTEDVNLKDIKVQTFRSSSKGGQNVNKIESAVRLTHIPSGIQVECQVERSQEMNKKKAMQRLIALIHEQNKQKLQSEVDRKRKLQVGTAARSEKIRTYNFHDDRVTDHRLKKDFHRVTDIMQGISLEPILLALRHFDREDRLQIMIQMMETSEKKRQLSNEISMQLFVPKRSFAVFFASKLKRKRFLKAEVQKHIPLWQIPPGRLFCERHAFLTLEGVGEVENASNKLGTCFTNGVWPHDSLMTALWNISAYFLHLFTFDDIRQHLHLSGWAYPIKSLQYSCALAHGSTKPVNRAFRLLEIVDVIRVHDPVGIESDEFGRQSVVSCIAELKQTLFIKMGNRQPSNGRPSVPVETDTVVGTILPDDLQLLADPNTKRLLQMTWPADFADLYELGLEICQELFKQMAPALVSRHRLSMGDVVTAEEQSLGVRLRTEALRFVQVLHLALINCDDLRNLKNHLNKIGKIYLLRGLDGSHPQLFKYSVVRTMEKRLMNKFDLDDESKQKVLKAWETIADFICMQWSYKEKPCDRRKSTPY</sequence>
<keyword evidence="7" id="KW-1185">Reference proteome</keyword>
<dbReference type="Gene3D" id="1.10.490.10">
    <property type="entry name" value="Globins"/>
    <property type="match status" value="1"/>
</dbReference>
<dbReference type="PANTHER" id="PTHR43804:SF7">
    <property type="entry name" value="LD18447P"/>
    <property type="match status" value="1"/>
</dbReference>
<evidence type="ECO:0000259" key="5">
    <source>
        <dbReference type="SMART" id="SM00937"/>
    </source>
</evidence>
<comment type="similarity">
    <text evidence="1">Belongs to the prokaryotic/mitochondrial release factor family.</text>
</comment>
<dbReference type="SMART" id="SM00937">
    <property type="entry name" value="PCRF"/>
    <property type="match status" value="1"/>
</dbReference>
<name>A0A0V1N5X1_9BILA</name>
<keyword evidence="2" id="KW-0488">Methylation</keyword>
<dbReference type="STRING" id="268474.A0A0V1N5X1"/>
<dbReference type="OrthoDB" id="2019491at2759"/>
<dbReference type="Pfam" id="PF03462">
    <property type="entry name" value="PCRF"/>
    <property type="match status" value="1"/>
</dbReference>
<dbReference type="InterPro" id="IPR005139">
    <property type="entry name" value="PCRF"/>
</dbReference>
<dbReference type="InterPro" id="IPR009050">
    <property type="entry name" value="Globin-like_sf"/>
</dbReference>
<dbReference type="InterPro" id="IPR000352">
    <property type="entry name" value="Pep_chain_release_fac_I"/>
</dbReference>
<dbReference type="GO" id="GO:0003747">
    <property type="term" value="F:translation release factor activity"/>
    <property type="evidence" value="ECO:0007669"/>
    <property type="project" value="InterPro"/>
</dbReference>
<dbReference type="PANTHER" id="PTHR43804">
    <property type="entry name" value="LD18447P"/>
    <property type="match status" value="1"/>
</dbReference>
<feature type="domain" description="Peptide chain release factor" evidence="5">
    <location>
        <begin position="77"/>
        <end position="192"/>
    </location>
</feature>
<comment type="caution">
    <text evidence="6">The sequence shown here is derived from an EMBL/GenBank/DDBJ whole genome shotgun (WGS) entry which is preliminary data.</text>
</comment>
<dbReference type="EMBL" id="JYDO01000007">
    <property type="protein sequence ID" value="KRZ79228.1"/>
    <property type="molecule type" value="Genomic_DNA"/>
</dbReference>
<feature type="coiled-coil region" evidence="4">
    <location>
        <begin position="57"/>
        <end position="108"/>
    </location>
</feature>
<gene>
    <name evidence="6" type="primary">prfA</name>
    <name evidence="6" type="ORF">T10_9567</name>
</gene>
<dbReference type="GO" id="GO:0020037">
    <property type="term" value="F:heme binding"/>
    <property type="evidence" value="ECO:0007669"/>
    <property type="project" value="InterPro"/>
</dbReference>
<organism evidence="6 7">
    <name type="scientific">Trichinella papuae</name>
    <dbReference type="NCBI Taxonomy" id="268474"/>
    <lineage>
        <taxon>Eukaryota</taxon>
        <taxon>Metazoa</taxon>
        <taxon>Ecdysozoa</taxon>
        <taxon>Nematoda</taxon>
        <taxon>Enoplea</taxon>
        <taxon>Dorylaimia</taxon>
        <taxon>Trichinellida</taxon>
        <taxon>Trichinellidae</taxon>
        <taxon>Trichinella</taxon>
    </lineage>
</organism>
<keyword evidence="4" id="KW-0175">Coiled coil</keyword>
<dbReference type="InterPro" id="IPR044399">
    <property type="entry name" value="Mb-like_M"/>
</dbReference>
<dbReference type="Proteomes" id="UP000054843">
    <property type="component" value="Unassembled WGS sequence"/>
</dbReference>
<dbReference type="CDD" id="cd01040">
    <property type="entry name" value="Mb-like"/>
    <property type="match status" value="1"/>
</dbReference>
<dbReference type="SUPFAM" id="SSF46458">
    <property type="entry name" value="Globin-like"/>
    <property type="match status" value="1"/>
</dbReference>
<evidence type="ECO:0000313" key="7">
    <source>
        <dbReference type="Proteomes" id="UP000054843"/>
    </source>
</evidence>
<dbReference type="InterPro" id="IPR012292">
    <property type="entry name" value="Globin/Proto"/>
</dbReference>
<dbReference type="InterPro" id="IPR045853">
    <property type="entry name" value="Pep_chain_release_fac_I_sf"/>
</dbReference>
<evidence type="ECO:0000256" key="4">
    <source>
        <dbReference type="SAM" id="Coils"/>
    </source>
</evidence>
<evidence type="ECO:0000256" key="3">
    <source>
        <dbReference type="ARBA" id="ARBA00022917"/>
    </source>
</evidence>
<evidence type="ECO:0000256" key="1">
    <source>
        <dbReference type="ARBA" id="ARBA00010835"/>
    </source>
</evidence>
<evidence type="ECO:0000256" key="2">
    <source>
        <dbReference type="ARBA" id="ARBA00022481"/>
    </source>
</evidence>
<dbReference type="GO" id="GO:0005737">
    <property type="term" value="C:cytoplasm"/>
    <property type="evidence" value="ECO:0007669"/>
    <property type="project" value="UniProtKB-ARBA"/>
</dbReference>
<dbReference type="SUPFAM" id="SSF75620">
    <property type="entry name" value="Release factor"/>
    <property type="match status" value="1"/>
</dbReference>